<evidence type="ECO:0000256" key="12">
    <source>
        <dbReference type="RuleBase" id="RU363032"/>
    </source>
</evidence>
<evidence type="ECO:0000256" key="1">
    <source>
        <dbReference type="ARBA" id="ARBA00004429"/>
    </source>
</evidence>
<dbReference type="EMBL" id="JACJII010000001">
    <property type="protein sequence ID" value="MBA9006931.1"/>
    <property type="molecule type" value="Genomic_DNA"/>
</dbReference>
<dbReference type="InterPro" id="IPR035906">
    <property type="entry name" value="MetI-like_sf"/>
</dbReference>
<dbReference type="PANTHER" id="PTHR43386:SF2">
    <property type="entry name" value="OLIGOPEPTIDE TRANSPORT SYSTEM PERMEASE PROTEIN OPPC"/>
    <property type="match status" value="1"/>
</dbReference>
<evidence type="ECO:0000256" key="8">
    <source>
        <dbReference type="ARBA" id="ARBA00022989"/>
    </source>
</evidence>
<dbReference type="PANTHER" id="PTHR43386">
    <property type="entry name" value="OLIGOPEPTIDE TRANSPORT SYSTEM PERMEASE PROTEIN APPC"/>
    <property type="match status" value="1"/>
</dbReference>
<dbReference type="CDD" id="cd06261">
    <property type="entry name" value="TM_PBP2"/>
    <property type="match status" value="1"/>
</dbReference>
<keyword evidence="5 12" id="KW-0812">Transmembrane</keyword>
<proteinExistence type="inferred from homology"/>
<dbReference type="Pfam" id="PF00528">
    <property type="entry name" value="BPD_transp_1"/>
    <property type="match status" value="1"/>
</dbReference>
<comment type="similarity">
    <text evidence="10">Belongs to the binding-protein-dependent transport system permease family. OppBC subfamily.</text>
</comment>
<keyword evidence="3" id="KW-1003">Cell membrane</keyword>
<evidence type="ECO:0000256" key="7">
    <source>
        <dbReference type="ARBA" id="ARBA00022927"/>
    </source>
</evidence>
<dbReference type="GO" id="GO:0015031">
    <property type="term" value="P:protein transport"/>
    <property type="evidence" value="ECO:0007669"/>
    <property type="project" value="UniProtKB-KW"/>
</dbReference>
<dbReference type="GO" id="GO:0055085">
    <property type="term" value="P:transmembrane transport"/>
    <property type="evidence" value="ECO:0007669"/>
    <property type="project" value="InterPro"/>
</dbReference>
<keyword evidence="9 12" id="KW-0472">Membrane</keyword>
<evidence type="ECO:0000256" key="3">
    <source>
        <dbReference type="ARBA" id="ARBA00022475"/>
    </source>
</evidence>
<sequence length="293" mass="30650">MSAPPDPLEAMPARGSALARRLLAQPRAVLGLALLAALFLLAFAGPQLARWDWQQTDFTALREPPSAEHWFGTTASGRDVFALTLRGMQKSLLIGLSVAVLSTGLAALVGMVAGYAGGWADRVLMWAADLLLVLPAFLVLAVLDPALGSAWPLLVLVLAAFMWMVTARMVRQTTISLKEREFVLAARCMGVSPARVLARHVLPNLGSLLIIDGTLHVSVAVIAESGLSYFGFGVHPPDSSLGTVIAEGAAAATTFPWLFGFAAGLLVLLVLAVNLVGDGLRDALDPAGGGGVR</sequence>
<feature type="transmembrane region" description="Helical" evidence="12">
    <location>
        <begin position="92"/>
        <end position="116"/>
    </location>
</feature>
<keyword evidence="2 12" id="KW-0813">Transport</keyword>
<dbReference type="InterPro" id="IPR025966">
    <property type="entry name" value="OppC_N"/>
</dbReference>
<comment type="caution">
    <text evidence="14">The sequence shown here is derived from an EMBL/GenBank/DDBJ whole genome shotgun (WGS) entry which is preliminary data.</text>
</comment>
<gene>
    <name evidence="14" type="ORF">HNR21_005813</name>
</gene>
<organism evidence="14 15">
    <name type="scientific">Thermomonospora cellulosilytica</name>
    <dbReference type="NCBI Taxonomy" id="1411118"/>
    <lineage>
        <taxon>Bacteria</taxon>
        <taxon>Bacillati</taxon>
        <taxon>Actinomycetota</taxon>
        <taxon>Actinomycetes</taxon>
        <taxon>Streptosporangiales</taxon>
        <taxon>Thermomonosporaceae</taxon>
        <taxon>Thermomonospora</taxon>
    </lineage>
</organism>
<dbReference type="InterPro" id="IPR050366">
    <property type="entry name" value="BP-dependent_transpt_permease"/>
</dbReference>
<evidence type="ECO:0000259" key="13">
    <source>
        <dbReference type="PROSITE" id="PS50928"/>
    </source>
</evidence>
<reference evidence="14 15" key="1">
    <citation type="submission" date="2020-08" db="EMBL/GenBank/DDBJ databases">
        <title>Sequencing the genomes of 1000 actinobacteria strains.</title>
        <authorList>
            <person name="Klenk H.-P."/>
        </authorList>
    </citation>
    <scope>NUCLEOTIDE SEQUENCE [LARGE SCALE GENOMIC DNA]</scope>
    <source>
        <strain evidence="14 15">DSM 45823</strain>
    </source>
</reference>
<evidence type="ECO:0000256" key="10">
    <source>
        <dbReference type="ARBA" id="ARBA00024202"/>
    </source>
</evidence>
<evidence type="ECO:0000256" key="6">
    <source>
        <dbReference type="ARBA" id="ARBA00022856"/>
    </source>
</evidence>
<dbReference type="SUPFAM" id="SSF161098">
    <property type="entry name" value="MetI-like"/>
    <property type="match status" value="1"/>
</dbReference>
<keyword evidence="4" id="KW-0997">Cell inner membrane</keyword>
<dbReference type="InterPro" id="IPR000515">
    <property type="entry name" value="MetI-like"/>
</dbReference>
<evidence type="ECO:0000256" key="11">
    <source>
        <dbReference type="ARBA" id="ARBA00072251"/>
    </source>
</evidence>
<keyword evidence="7" id="KW-0653">Protein transport</keyword>
<feature type="domain" description="ABC transmembrane type-1" evidence="13">
    <location>
        <begin position="92"/>
        <end position="277"/>
    </location>
</feature>
<evidence type="ECO:0000256" key="4">
    <source>
        <dbReference type="ARBA" id="ARBA00022519"/>
    </source>
</evidence>
<dbReference type="GO" id="GO:0015833">
    <property type="term" value="P:peptide transport"/>
    <property type="evidence" value="ECO:0007669"/>
    <property type="project" value="UniProtKB-KW"/>
</dbReference>
<evidence type="ECO:0000313" key="15">
    <source>
        <dbReference type="Proteomes" id="UP000539313"/>
    </source>
</evidence>
<dbReference type="GO" id="GO:0005886">
    <property type="term" value="C:plasma membrane"/>
    <property type="evidence" value="ECO:0007669"/>
    <property type="project" value="UniProtKB-SubCell"/>
</dbReference>
<evidence type="ECO:0000256" key="9">
    <source>
        <dbReference type="ARBA" id="ARBA00023136"/>
    </source>
</evidence>
<evidence type="ECO:0000256" key="5">
    <source>
        <dbReference type="ARBA" id="ARBA00022692"/>
    </source>
</evidence>
<protein>
    <recommendedName>
        <fullName evidence="11">Oligopeptide transport system permease protein OppC</fullName>
    </recommendedName>
</protein>
<evidence type="ECO:0000313" key="14">
    <source>
        <dbReference type="EMBL" id="MBA9006931.1"/>
    </source>
</evidence>
<feature type="transmembrane region" description="Helical" evidence="12">
    <location>
        <begin position="123"/>
        <end position="143"/>
    </location>
</feature>
<dbReference type="AlphaFoldDB" id="A0A7W3RBI6"/>
<evidence type="ECO:0000256" key="2">
    <source>
        <dbReference type="ARBA" id="ARBA00022448"/>
    </source>
</evidence>
<dbReference type="Pfam" id="PF12911">
    <property type="entry name" value="OppC_N"/>
    <property type="match status" value="1"/>
</dbReference>
<name>A0A7W3RBI6_9ACTN</name>
<keyword evidence="6" id="KW-0571">Peptide transport</keyword>
<dbReference type="Gene3D" id="1.10.3720.10">
    <property type="entry name" value="MetI-like"/>
    <property type="match status" value="1"/>
</dbReference>
<keyword evidence="15" id="KW-1185">Reference proteome</keyword>
<accession>A0A7W3RBI6</accession>
<feature type="transmembrane region" description="Helical" evidence="12">
    <location>
        <begin position="149"/>
        <end position="170"/>
    </location>
</feature>
<keyword evidence="8 12" id="KW-1133">Transmembrane helix</keyword>
<feature type="transmembrane region" description="Helical" evidence="12">
    <location>
        <begin position="257"/>
        <end position="276"/>
    </location>
</feature>
<comment type="subcellular location">
    <subcellularLocation>
        <location evidence="1">Cell inner membrane</location>
        <topology evidence="1">Multi-pass membrane protein</topology>
    </subcellularLocation>
    <subcellularLocation>
        <location evidence="12">Cell membrane</location>
        <topology evidence="12">Multi-pass membrane protein</topology>
    </subcellularLocation>
</comment>
<dbReference type="Proteomes" id="UP000539313">
    <property type="component" value="Unassembled WGS sequence"/>
</dbReference>
<dbReference type="PROSITE" id="PS50928">
    <property type="entry name" value="ABC_TM1"/>
    <property type="match status" value="1"/>
</dbReference>